<dbReference type="InterPro" id="IPR031248">
    <property type="entry name" value="RNF213"/>
</dbReference>
<dbReference type="EMBL" id="WNTK01027829">
    <property type="protein sequence ID" value="KAG9461157.1"/>
    <property type="molecule type" value="Genomic_DNA"/>
</dbReference>
<organism evidence="1 2">
    <name type="scientific">Eleutherodactylus coqui</name>
    <name type="common">Puerto Rican coqui</name>
    <dbReference type="NCBI Taxonomy" id="57060"/>
    <lineage>
        <taxon>Eukaryota</taxon>
        <taxon>Metazoa</taxon>
        <taxon>Chordata</taxon>
        <taxon>Craniata</taxon>
        <taxon>Vertebrata</taxon>
        <taxon>Euteleostomi</taxon>
        <taxon>Amphibia</taxon>
        <taxon>Batrachia</taxon>
        <taxon>Anura</taxon>
        <taxon>Neobatrachia</taxon>
        <taxon>Hyloidea</taxon>
        <taxon>Eleutherodactylidae</taxon>
        <taxon>Eleutherodactylinae</taxon>
        <taxon>Eleutherodactylus</taxon>
        <taxon>Eleutherodactylus</taxon>
    </lineage>
</organism>
<evidence type="ECO:0000313" key="2">
    <source>
        <dbReference type="Proteomes" id="UP000770717"/>
    </source>
</evidence>
<dbReference type="GO" id="GO:0004842">
    <property type="term" value="F:ubiquitin-protein transferase activity"/>
    <property type="evidence" value="ECO:0007669"/>
    <property type="project" value="InterPro"/>
</dbReference>
<dbReference type="AlphaFoldDB" id="A0A8J6E5X3"/>
<dbReference type="GO" id="GO:0005829">
    <property type="term" value="C:cytosol"/>
    <property type="evidence" value="ECO:0007669"/>
    <property type="project" value="TreeGrafter"/>
</dbReference>
<protein>
    <submittedName>
        <fullName evidence="1">Uncharacterized protein</fullName>
    </submittedName>
</protein>
<gene>
    <name evidence="1" type="ORF">GDO78_017893</name>
</gene>
<dbReference type="GO" id="GO:0005730">
    <property type="term" value="C:nucleolus"/>
    <property type="evidence" value="ECO:0007669"/>
    <property type="project" value="TreeGrafter"/>
</dbReference>
<accession>A0A8J6E5X3</accession>
<evidence type="ECO:0000313" key="1">
    <source>
        <dbReference type="EMBL" id="KAG9461157.1"/>
    </source>
</evidence>
<dbReference type="GO" id="GO:0016887">
    <property type="term" value="F:ATP hydrolysis activity"/>
    <property type="evidence" value="ECO:0007669"/>
    <property type="project" value="InterPro"/>
</dbReference>
<proteinExistence type="predicted"/>
<reference evidence="1" key="1">
    <citation type="thesis" date="2020" institute="ProQuest LLC" country="789 East Eisenhower Parkway, Ann Arbor, MI, USA">
        <title>Comparative Genomics and Chromosome Evolution.</title>
        <authorList>
            <person name="Mudd A.B."/>
        </authorList>
    </citation>
    <scope>NUCLEOTIDE SEQUENCE</scope>
    <source>
        <strain evidence="1">HN-11 Male</strain>
        <tissue evidence="1">Kidney and liver</tissue>
    </source>
</reference>
<dbReference type="GO" id="GO:0016020">
    <property type="term" value="C:membrane"/>
    <property type="evidence" value="ECO:0007669"/>
    <property type="project" value="TreeGrafter"/>
</dbReference>
<comment type="caution">
    <text evidence="1">The sequence shown here is derived from an EMBL/GenBank/DDBJ whole genome shotgun (WGS) entry which is preliminary data.</text>
</comment>
<dbReference type="PANTHER" id="PTHR22605">
    <property type="entry name" value="RZ-TYPE DOMAIN-CONTAINING PROTEIN"/>
    <property type="match status" value="1"/>
</dbReference>
<keyword evidence="2" id="KW-1185">Reference proteome</keyword>
<dbReference type="Proteomes" id="UP000770717">
    <property type="component" value="Unassembled WGS sequence"/>
</dbReference>
<dbReference type="PANTHER" id="PTHR22605:SF16">
    <property type="entry name" value="E3 UBIQUITIN-PROTEIN LIGASE RNF213"/>
    <property type="match status" value="1"/>
</dbReference>
<dbReference type="GO" id="GO:0006511">
    <property type="term" value="P:ubiquitin-dependent protein catabolic process"/>
    <property type="evidence" value="ECO:0007669"/>
    <property type="project" value="TreeGrafter"/>
</dbReference>
<feature type="non-terminal residue" evidence="1">
    <location>
        <position position="137"/>
    </location>
</feature>
<sequence>ALKRCYLKNTVALWQLLTTLKSEHLLRLKRDPFVDVDRAYKRRLDKEGRQQLHVFLEQNGTNVFLFELHEMITIKLITPHSTDYFKPSWTLREVLGPLLDAKNVSFPEMDNDFPEQIALAHCIDAWKIAASKKWDRL</sequence>
<dbReference type="GO" id="GO:2000051">
    <property type="term" value="P:negative regulation of non-canonical Wnt signaling pathway"/>
    <property type="evidence" value="ECO:0007669"/>
    <property type="project" value="TreeGrafter"/>
</dbReference>
<dbReference type="OrthoDB" id="2423195at2759"/>
<name>A0A8J6E5X3_ELECQ</name>
<dbReference type="GO" id="GO:0002040">
    <property type="term" value="P:sprouting angiogenesis"/>
    <property type="evidence" value="ECO:0007669"/>
    <property type="project" value="TreeGrafter"/>
</dbReference>